<feature type="compositionally biased region" description="Basic residues" evidence="3">
    <location>
        <begin position="62"/>
        <end position="73"/>
    </location>
</feature>
<name>A0ABQ8HIR3_9ROSI</name>
<feature type="domain" description="MORF/ORRM1/DAG-like MORF" evidence="4">
    <location>
        <begin position="117"/>
        <end position="173"/>
    </location>
</feature>
<protein>
    <recommendedName>
        <fullName evidence="4">MORF/ORRM1/DAG-like MORF domain-containing protein</fullName>
    </recommendedName>
</protein>
<keyword evidence="6" id="KW-1185">Reference proteome</keyword>
<evidence type="ECO:0000259" key="4">
    <source>
        <dbReference type="Pfam" id="PF21864"/>
    </source>
</evidence>
<comment type="caution">
    <text evidence="5">The sequence shown here is derived from an EMBL/GenBank/DDBJ whole genome shotgun (WGS) entry which is preliminary data.</text>
</comment>
<keyword evidence="1" id="KW-0507">mRNA processing</keyword>
<dbReference type="InterPro" id="IPR039206">
    <property type="entry name" value="MORF/ORRM1/DAG-like"/>
</dbReference>
<dbReference type="Proteomes" id="UP000827721">
    <property type="component" value="Unassembled WGS sequence"/>
</dbReference>
<reference evidence="5 6" key="1">
    <citation type="submission" date="2021-02" db="EMBL/GenBank/DDBJ databases">
        <title>Plant Genome Project.</title>
        <authorList>
            <person name="Zhang R.-G."/>
        </authorList>
    </citation>
    <scope>NUCLEOTIDE SEQUENCE [LARGE SCALE GENOMIC DNA]</scope>
    <source>
        <tissue evidence="5">Leaves</tissue>
    </source>
</reference>
<feature type="compositionally biased region" description="Basic and acidic residues" evidence="3">
    <location>
        <begin position="51"/>
        <end position="60"/>
    </location>
</feature>
<keyword evidence="2" id="KW-0809">Transit peptide</keyword>
<dbReference type="PANTHER" id="PTHR31346:SF1">
    <property type="entry name" value="MULTIPLE ORGANELLAR RNA EDITING FACTOR 3, MITOCHONDRIAL"/>
    <property type="match status" value="1"/>
</dbReference>
<proteinExistence type="predicted"/>
<dbReference type="Pfam" id="PF21864">
    <property type="entry name" value="MORF_dom"/>
    <property type="match status" value="1"/>
</dbReference>
<organism evidence="5 6">
    <name type="scientific">Xanthoceras sorbifolium</name>
    <dbReference type="NCBI Taxonomy" id="99658"/>
    <lineage>
        <taxon>Eukaryota</taxon>
        <taxon>Viridiplantae</taxon>
        <taxon>Streptophyta</taxon>
        <taxon>Embryophyta</taxon>
        <taxon>Tracheophyta</taxon>
        <taxon>Spermatophyta</taxon>
        <taxon>Magnoliopsida</taxon>
        <taxon>eudicotyledons</taxon>
        <taxon>Gunneridae</taxon>
        <taxon>Pentapetalae</taxon>
        <taxon>rosids</taxon>
        <taxon>malvids</taxon>
        <taxon>Sapindales</taxon>
        <taxon>Sapindaceae</taxon>
        <taxon>Xanthoceroideae</taxon>
        <taxon>Xanthoceras</taxon>
    </lineage>
</organism>
<dbReference type="EMBL" id="JAFEMO010000010">
    <property type="protein sequence ID" value="KAH7560958.1"/>
    <property type="molecule type" value="Genomic_DNA"/>
</dbReference>
<evidence type="ECO:0000256" key="1">
    <source>
        <dbReference type="ARBA" id="ARBA00022664"/>
    </source>
</evidence>
<gene>
    <name evidence="5" type="ORF">JRO89_XS10G0146700</name>
</gene>
<evidence type="ECO:0000313" key="6">
    <source>
        <dbReference type="Proteomes" id="UP000827721"/>
    </source>
</evidence>
<evidence type="ECO:0000313" key="5">
    <source>
        <dbReference type="EMBL" id="KAH7560958.1"/>
    </source>
</evidence>
<dbReference type="InterPro" id="IPR054059">
    <property type="entry name" value="MORF/ORRM1/DAG-like_MORF"/>
</dbReference>
<dbReference type="PANTHER" id="PTHR31346">
    <property type="entry name" value="MULTIPLE ORGANELLAR RNA EDITING FACTOR 2, CHLOROPLASTIC-RELATED-RELATED"/>
    <property type="match status" value="1"/>
</dbReference>
<accession>A0ABQ8HIR3</accession>
<evidence type="ECO:0000256" key="2">
    <source>
        <dbReference type="ARBA" id="ARBA00022946"/>
    </source>
</evidence>
<feature type="region of interest" description="Disordered" evidence="3">
    <location>
        <begin position="51"/>
        <end position="73"/>
    </location>
</feature>
<evidence type="ECO:0000256" key="3">
    <source>
        <dbReference type="SAM" id="MobiDB-lite"/>
    </source>
</evidence>
<sequence>MILTTDPLMWVVFSGPAILGRIVTMIHDRPVGPANLSFKIHIMFTQFQKMEEQNKKEASTRRPTKKQKRRLPPKRGQVMINILKGFFFRSARACHDLSSSSTTPAATPSLYNSDADEEEVKKKRYSVCTTTYSGFGALMSEELSYQAKDLAGVLWVLLDSYLDVPNKDYGGSQYRFNERTNSRNRPRPRKTFQIALIMSDALQG</sequence>